<dbReference type="Proteomes" id="UP001607069">
    <property type="component" value="Unassembled WGS sequence"/>
</dbReference>
<keyword evidence="1" id="KW-0285">Flavoprotein</keyword>
<protein>
    <submittedName>
        <fullName evidence="8">NAD(P)/FAD-dependent oxidoreductase</fullName>
    </submittedName>
</protein>
<dbReference type="PANTHER" id="PTHR46091">
    <property type="entry name" value="BLR7054 PROTEIN"/>
    <property type="match status" value="1"/>
</dbReference>
<dbReference type="Gene3D" id="3.50.50.60">
    <property type="entry name" value="FAD/NAD(P)-binding domain"/>
    <property type="match status" value="2"/>
</dbReference>
<evidence type="ECO:0000313" key="8">
    <source>
        <dbReference type="EMBL" id="MFH0251069.1"/>
    </source>
</evidence>
<dbReference type="EMBL" id="JBIHMK010000113">
    <property type="protein sequence ID" value="MFH0251069.1"/>
    <property type="molecule type" value="Genomic_DNA"/>
</dbReference>
<dbReference type="SUPFAM" id="SSF51905">
    <property type="entry name" value="FAD/NAD(P)-binding domain"/>
    <property type="match status" value="1"/>
</dbReference>
<keyword evidence="5" id="KW-0520">NAD</keyword>
<dbReference type="Pfam" id="PF01593">
    <property type="entry name" value="Amino_oxidase"/>
    <property type="match status" value="1"/>
</dbReference>
<evidence type="ECO:0000313" key="9">
    <source>
        <dbReference type="Proteomes" id="UP001607069"/>
    </source>
</evidence>
<evidence type="ECO:0000256" key="2">
    <source>
        <dbReference type="ARBA" id="ARBA00022729"/>
    </source>
</evidence>
<name>A0ABW7HYT3_9ACTN</name>
<feature type="transmembrane region" description="Helical" evidence="6">
    <location>
        <begin position="7"/>
        <end position="27"/>
    </location>
</feature>
<reference evidence="8 9" key="1">
    <citation type="submission" date="2024-10" db="EMBL/GenBank/DDBJ databases">
        <authorList>
            <person name="Cho J.-C."/>
        </authorList>
    </citation>
    <scope>NUCLEOTIDE SEQUENCE [LARGE SCALE GENOMIC DNA]</scope>
    <source>
        <strain evidence="8 9">KCTC29696</strain>
    </source>
</reference>
<dbReference type="RefSeq" id="WP_279951586.1">
    <property type="nucleotide sequence ID" value="NZ_BAABEN010000025.1"/>
</dbReference>
<dbReference type="InterPro" id="IPR002937">
    <property type="entry name" value="Amino_oxidase"/>
</dbReference>
<keyword evidence="4" id="KW-0521">NADP</keyword>
<comment type="caution">
    <text evidence="8">The sequence shown here is derived from an EMBL/GenBank/DDBJ whole genome shotgun (WGS) entry which is preliminary data.</text>
</comment>
<evidence type="ECO:0000256" key="3">
    <source>
        <dbReference type="ARBA" id="ARBA00022827"/>
    </source>
</evidence>
<keyword evidence="2" id="KW-0732">Signal</keyword>
<keyword evidence="3" id="KW-0274">FAD</keyword>
<gene>
    <name evidence="8" type="ORF">ACG5V6_22985</name>
</gene>
<organism evidence="8 9">
    <name type="scientific">Streptomyces chitinivorans</name>
    <dbReference type="NCBI Taxonomy" id="1257027"/>
    <lineage>
        <taxon>Bacteria</taxon>
        <taxon>Bacillati</taxon>
        <taxon>Actinomycetota</taxon>
        <taxon>Actinomycetes</taxon>
        <taxon>Kitasatosporales</taxon>
        <taxon>Streptomycetaceae</taxon>
        <taxon>Streptomyces</taxon>
    </lineage>
</organism>
<dbReference type="InterPro" id="IPR036188">
    <property type="entry name" value="FAD/NAD-bd_sf"/>
</dbReference>
<keyword evidence="6" id="KW-1133">Transmembrane helix</keyword>
<keyword evidence="6" id="KW-0472">Membrane</keyword>
<evidence type="ECO:0000256" key="4">
    <source>
        <dbReference type="ARBA" id="ARBA00022857"/>
    </source>
</evidence>
<keyword evidence="9" id="KW-1185">Reference proteome</keyword>
<dbReference type="InterPro" id="IPR052206">
    <property type="entry name" value="Retinol_saturase"/>
</dbReference>
<evidence type="ECO:0000256" key="6">
    <source>
        <dbReference type="SAM" id="Phobius"/>
    </source>
</evidence>
<accession>A0ABW7HYT3</accession>
<evidence type="ECO:0000256" key="1">
    <source>
        <dbReference type="ARBA" id="ARBA00022630"/>
    </source>
</evidence>
<proteinExistence type="predicted"/>
<feature type="domain" description="Amine oxidase" evidence="7">
    <location>
        <begin position="16"/>
        <end position="283"/>
    </location>
</feature>
<evidence type="ECO:0000259" key="7">
    <source>
        <dbReference type="Pfam" id="PF01593"/>
    </source>
</evidence>
<sequence length="558" mass="59827">MTARERWDAVVVGSGIGGLVCAAYLAVTGRRVLVAEQGGVAGGNSHVFRRRRAYEFDVGVHYLGDCGPGGLLPAILDGLGLRGRLTYRPLNPDGFDRIVIPGARLDVPADWAAYRERLGRACPEDAPGIGAFLDTVAGVARERRDAVLAAEETRPGETASRAPYSVAWSRRTLAELFDHCGVPARARTLLAAQSPNYGMAPDEATAALHATVIDHYIRGAYYPEGGGQMIAAGLLEVIRAHGGVLRTRSRVTRIVVDGGRVRGVETADGGRIHAPVVVSNADYRRTVLDLVGEENVPRRLANRTREARMALPWAAVYVALDKDIEQDANLWWYRGDDIESFYAGLREGRAADEDRVDFVFASFASAKDPATRRICPPGHSNFQLMTLCPPGFERWGAGTDPADGAYRRDPGYRRWKAGLTEAVLNTAEEALGPFRGHITHVEAATPLTHERYMLSTGGTPFGMARWGAAGARPGTATPVEGLHIAGSATRYGNGITGSAVSGIACAGEILGRRLMHDVHAGAVLGDPSALPIRPDGWDPLAVCRERGSYRRRSGGSAP</sequence>
<evidence type="ECO:0000256" key="5">
    <source>
        <dbReference type="ARBA" id="ARBA00023027"/>
    </source>
</evidence>
<keyword evidence="6" id="KW-0812">Transmembrane</keyword>
<dbReference type="PANTHER" id="PTHR46091:SF3">
    <property type="entry name" value="AMINE OXIDASE DOMAIN-CONTAINING PROTEIN"/>
    <property type="match status" value="1"/>
</dbReference>